<evidence type="ECO:0000313" key="1">
    <source>
        <dbReference type="EMBL" id="MBL0392602.1"/>
    </source>
</evidence>
<evidence type="ECO:0000313" key="2">
    <source>
        <dbReference type="Proteomes" id="UP000599109"/>
    </source>
</evidence>
<gene>
    <name evidence="1" type="ORF">JJ685_15795</name>
</gene>
<reference evidence="1 2" key="1">
    <citation type="journal article" date="2017" name="Int. J. Syst. Evol. Microbiol.">
        <title>Ramlibacter monticola sp. nov., isolated from forest soil.</title>
        <authorList>
            <person name="Chaudhary D.K."/>
            <person name="Kim J."/>
        </authorList>
    </citation>
    <scope>NUCLEOTIDE SEQUENCE [LARGE SCALE GENOMIC DNA]</scope>
    <source>
        <strain evidence="1 2">KACC 19175</strain>
    </source>
</reference>
<comment type="caution">
    <text evidence="1">The sequence shown here is derived from an EMBL/GenBank/DDBJ whole genome shotgun (WGS) entry which is preliminary data.</text>
</comment>
<dbReference type="Proteomes" id="UP000599109">
    <property type="component" value="Unassembled WGS sequence"/>
</dbReference>
<dbReference type="EMBL" id="JAEQNE010000003">
    <property type="protein sequence ID" value="MBL0392602.1"/>
    <property type="molecule type" value="Genomic_DNA"/>
</dbReference>
<accession>A0A936Z2Y8</accession>
<protein>
    <submittedName>
        <fullName evidence="1">Uncharacterized protein</fullName>
    </submittedName>
</protein>
<organism evidence="1 2">
    <name type="scientific">Ramlibacter monticola</name>
    <dbReference type="NCBI Taxonomy" id="1926872"/>
    <lineage>
        <taxon>Bacteria</taxon>
        <taxon>Pseudomonadati</taxon>
        <taxon>Pseudomonadota</taxon>
        <taxon>Betaproteobacteria</taxon>
        <taxon>Burkholderiales</taxon>
        <taxon>Comamonadaceae</taxon>
        <taxon>Ramlibacter</taxon>
    </lineage>
</organism>
<keyword evidence="2" id="KW-1185">Reference proteome</keyword>
<proteinExistence type="predicted"/>
<dbReference type="AlphaFoldDB" id="A0A936Z2Y8"/>
<sequence>MSNGAPTPSRDHHGLEVAAMYRLHLLAFCVTLAGSLAAPMATAADWGYQIGTRLGDGRDMVMRSSATGTVTAVDAEARLMALKLAAGSMIFRLDSTIPNVEQIQVGGHVRVGYVAGYLIKARKGATEPRKPPLPVAVENRESPGIDAYEPPLTFAADVVSVDRTNLKLLLKVPGGQLEDLSVYDRSSLVGVRAGDQIWVSMLQAVALDVTILP</sequence>
<dbReference type="RefSeq" id="WP_201675219.1">
    <property type="nucleotide sequence ID" value="NZ_JAEQNE010000003.1"/>
</dbReference>
<name>A0A936Z2Y8_9BURK</name>